<proteinExistence type="predicted"/>
<dbReference type="AlphaFoldDB" id="A0A839IQ43"/>
<accession>A0A839IQ43</accession>
<evidence type="ECO:0000313" key="1">
    <source>
        <dbReference type="EMBL" id="MBB1486567.1"/>
    </source>
</evidence>
<organism evidence="1 2">
    <name type="scientific">Oceanospirillum sediminis</name>
    <dbReference type="NCBI Taxonomy" id="2760088"/>
    <lineage>
        <taxon>Bacteria</taxon>
        <taxon>Pseudomonadati</taxon>
        <taxon>Pseudomonadota</taxon>
        <taxon>Gammaproteobacteria</taxon>
        <taxon>Oceanospirillales</taxon>
        <taxon>Oceanospirillaceae</taxon>
        <taxon>Oceanospirillum</taxon>
    </lineage>
</organism>
<evidence type="ECO:0000313" key="2">
    <source>
        <dbReference type="Proteomes" id="UP000565262"/>
    </source>
</evidence>
<sequence length="112" mass="12799">MLSALLRISFIWLIMSGSYCLADTPYKSVRLISLHTDQKEQRIIRMYSQPALQTGHTAELLCNGKVCQSPLHTEYFLLHNLSRGHHKVRARILDQQGKPVALSPRLIINIPH</sequence>
<name>A0A839IQ43_9GAMM</name>
<keyword evidence="2" id="KW-1185">Reference proteome</keyword>
<gene>
    <name evidence="1" type="ORF">H4O21_08085</name>
</gene>
<dbReference type="EMBL" id="JACJFM010000008">
    <property type="protein sequence ID" value="MBB1486567.1"/>
    <property type="molecule type" value="Genomic_DNA"/>
</dbReference>
<reference evidence="1 2" key="1">
    <citation type="submission" date="2020-08" db="EMBL/GenBank/DDBJ databases">
        <title>Oceanospirillum sp. nov. isolated from marine sediment.</title>
        <authorList>
            <person name="Ji X."/>
        </authorList>
    </citation>
    <scope>NUCLEOTIDE SEQUENCE [LARGE SCALE GENOMIC DNA]</scope>
    <source>
        <strain evidence="1 2">D5</strain>
    </source>
</reference>
<comment type="caution">
    <text evidence="1">The sequence shown here is derived from an EMBL/GenBank/DDBJ whole genome shotgun (WGS) entry which is preliminary data.</text>
</comment>
<protein>
    <submittedName>
        <fullName evidence="1">Uncharacterized protein</fullName>
    </submittedName>
</protein>
<dbReference type="Proteomes" id="UP000565262">
    <property type="component" value="Unassembled WGS sequence"/>
</dbReference>
<dbReference type="RefSeq" id="WP_182808354.1">
    <property type="nucleotide sequence ID" value="NZ_JACJFM010000008.1"/>
</dbReference>